<keyword evidence="16" id="KW-1185">Reference proteome</keyword>
<dbReference type="FunFam" id="3.10.20.30:FF:000006">
    <property type="entry name" value="Threonine--tRNA ligase, cytoplasmic"/>
    <property type="match status" value="1"/>
</dbReference>
<dbReference type="FunFam" id="3.30.980.10:FF:000003">
    <property type="entry name" value="Threonine--tRNA ligase, cytoplasmic"/>
    <property type="match status" value="1"/>
</dbReference>
<dbReference type="CDD" id="cd01667">
    <property type="entry name" value="TGS_ThrRS"/>
    <property type="match status" value="1"/>
</dbReference>
<dbReference type="Gene3D" id="3.30.930.10">
    <property type="entry name" value="Bira Bifunctional Protein, Domain 2"/>
    <property type="match status" value="1"/>
</dbReference>
<comment type="catalytic activity">
    <reaction evidence="11">
        <text>tRNA(Thr) + L-threonine + ATP = L-threonyl-tRNA(Thr) + AMP + diphosphate + H(+)</text>
        <dbReference type="Rhea" id="RHEA:24624"/>
        <dbReference type="Rhea" id="RHEA-COMP:9670"/>
        <dbReference type="Rhea" id="RHEA-COMP:9704"/>
        <dbReference type="ChEBI" id="CHEBI:15378"/>
        <dbReference type="ChEBI" id="CHEBI:30616"/>
        <dbReference type="ChEBI" id="CHEBI:33019"/>
        <dbReference type="ChEBI" id="CHEBI:57926"/>
        <dbReference type="ChEBI" id="CHEBI:78442"/>
        <dbReference type="ChEBI" id="CHEBI:78534"/>
        <dbReference type="ChEBI" id="CHEBI:456215"/>
        <dbReference type="EC" id="6.1.1.3"/>
    </reaction>
</comment>
<dbReference type="FunFam" id="3.30.930.10:FF:000009">
    <property type="entry name" value="Threonine--tRNA ligase 2, cytoplasmic"/>
    <property type="match status" value="1"/>
</dbReference>
<dbReference type="SUPFAM" id="SSF81271">
    <property type="entry name" value="TGS-like"/>
    <property type="match status" value="1"/>
</dbReference>
<dbReference type="Gene3D" id="3.40.50.800">
    <property type="entry name" value="Anticodon-binding domain"/>
    <property type="match status" value="1"/>
</dbReference>
<dbReference type="Pfam" id="PF03129">
    <property type="entry name" value="HGTP_anticodon"/>
    <property type="match status" value="1"/>
</dbReference>
<dbReference type="InterPro" id="IPR002314">
    <property type="entry name" value="aa-tRNA-synt_IIb"/>
</dbReference>
<keyword evidence="9" id="KW-0030">Aminoacyl-tRNA synthetase</keyword>
<keyword evidence="6" id="KW-0547">Nucleotide-binding</keyword>
<dbReference type="GeneTree" id="ENSGT00940000159348"/>
<dbReference type="PANTHER" id="PTHR11451">
    <property type="entry name" value="THREONINE-TRNA LIGASE"/>
    <property type="match status" value="1"/>
</dbReference>
<dbReference type="InterPro" id="IPR036621">
    <property type="entry name" value="Anticodon-bd_dom_sf"/>
</dbReference>
<evidence type="ECO:0000256" key="5">
    <source>
        <dbReference type="ARBA" id="ARBA00022598"/>
    </source>
</evidence>
<reference evidence="15" key="2">
    <citation type="submission" date="2025-09" db="UniProtKB">
        <authorList>
            <consortium name="Ensembl"/>
        </authorList>
    </citation>
    <scope>IDENTIFICATION</scope>
</reference>
<dbReference type="PANTHER" id="PTHR11451:SF38">
    <property type="entry name" value="THREONINE--TRNA LIGASE 2, CYTOPLASMIC"/>
    <property type="match status" value="1"/>
</dbReference>
<comment type="subcellular location">
    <subcellularLocation>
        <location evidence="1">Cytoplasm</location>
    </subcellularLocation>
</comment>
<reference evidence="15" key="1">
    <citation type="submission" date="2025-08" db="UniProtKB">
        <authorList>
            <consortium name="Ensembl"/>
        </authorList>
    </citation>
    <scope>IDENTIFICATION</scope>
</reference>
<evidence type="ECO:0000256" key="4">
    <source>
        <dbReference type="ARBA" id="ARBA00022490"/>
    </source>
</evidence>
<dbReference type="OrthoDB" id="5423599at2759"/>
<dbReference type="InterPro" id="IPR033728">
    <property type="entry name" value="ThrRS_core"/>
</dbReference>
<dbReference type="PROSITE" id="PS51880">
    <property type="entry name" value="TGS"/>
    <property type="match status" value="1"/>
</dbReference>
<name>A0A2K6P0X0_RHIRO</name>
<accession>A0A2K6P0X0</accession>
<dbReference type="Gene3D" id="3.30.980.10">
    <property type="entry name" value="Threonyl-trna Synthetase, Chain A, domain 2"/>
    <property type="match status" value="1"/>
</dbReference>
<dbReference type="EC" id="6.1.1.3" evidence="3"/>
<dbReference type="KEGG" id="rro:104676794"/>
<dbReference type="SUPFAM" id="SSF52954">
    <property type="entry name" value="Class II aaRS ABD-related"/>
    <property type="match status" value="1"/>
</dbReference>
<dbReference type="OMA" id="WYADGMY"/>
<keyword evidence="8" id="KW-0648">Protein biosynthesis</keyword>
<sequence length="777" mass="89865">MSAETPAAEAVASRLERQEEDIRWLWAEVQRLRDEQLNASYSCQAEGPCLTREVAQLRAENRDLRHRLCRLRLCLAEELSRQATLGSAELAGAQEAGAQVKQPIFIKERLKLFEILKKDHQLLLSIYGKKEDTSNIITVRVADGQTVQGEVWKTTPYQVAAEISQELAESTVIAKVNGELWDLDRPLEGNSSLELLTFDNEEAQAVYWHSSAHILGEAMELYYGGHLCYGPPIENGFYYDMFIEDRAVSSTELSALENICKAIVKEKQPFERLEVSKEILLEMFKYNKFKCRILNEKVDTATTTVYRCGPLIDLCKGPHVRHTGKIKTIKIFKNSSTYWEGNPEMETLQRIYGISFPDNKMMRTWEKFQEEAKNRDHRKIGKEQELFFFHDLSPGSCFFLPRGAFIYNTLTDFIREEYHKRDFMEVLSPNMYNSKLWEASGHWQHYSENMFTFEIEKDTFALKPMNCPGHCLMFAHRPRSWREMPMRFADFGVLHRNELSGTLSGLTRVRRFQQDDAHIFCTVEQIEEEIKGCLQFLQSVYSTFGFSFQLNLSTRPENFLGEIEMWNEAEKQLQNSLMEFGEPWKMNPGDGAFYGPKIDIKIKDAIGRYHQCATIQLDFQLPIRFNLTYVSKDGDDKKRPVIIHRAILGSVERMIAILSENYGGKWPFWLSPRQVMVIPVGPTCEKYALQVSSEFFEEGFMADVDLDHNCTLNKKIRNAQLAQYNFILVVGEKEKINNAVNVRTRDNKIHGEILVTSAIDKLKNLKKSRTLIAEEDF</sequence>
<dbReference type="InterPro" id="IPR012675">
    <property type="entry name" value="Beta-grasp_dom_sf"/>
</dbReference>
<dbReference type="CTD" id="123283"/>
<dbReference type="InterPro" id="IPR018163">
    <property type="entry name" value="Thr/Ala-tRNA-synth_IIc_edit"/>
</dbReference>
<comment type="similarity">
    <text evidence="2">Belongs to the class-II aminoacyl-tRNA synthetase family.</text>
</comment>
<evidence type="ECO:0000259" key="13">
    <source>
        <dbReference type="PROSITE" id="PS50862"/>
    </source>
</evidence>
<dbReference type="InterPro" id="IPR012676">
    <property type="entry name" value="TGS-like"/>
</dbReference>
<dbReference type="PRINTS" id="PR01047">
    <property type="entry name" value="TRNASYNTHTHR"/>
</dbReference>
<dbReference type="InterPro" id="IPR004095">
    <property type="entry name" value="TGS"/>
</dbReference>
<dbReference type="SUPFAM" id="SSF55186">
    <property type="entry name" value="ThrRS/AlaRS common domain"/>
    <property type="match status" value="1"/>
</dbReference>
<dbReference type="Proteomes" id="UP000233200">
    <property type="component" value="Unplaced"/>
</dbReference>
<evidence type="ECO:0000313" key="15">
    <source>
        <dbReference type="Ensembl" id="ENSRROP00000010174.1"/>
    </source>
</evidence>
<dbReference type="GO" id="GO:0004829">
    <property type="term" value="F:threonine-tRNA ligase activity"/>
    <property type="evidence" value="ECO:0007669"/>
    <property type="project" value="UniProtKB-EC"/>
</dbReference>
<proteinExistence type="inferred from homology"/>
<keyword evidence="7" id="KW-0067">ATP-binding</keyword>
<dbReference type="PROSITE" id="PS50862">
    <property type="entry name" value="AA_TRNA_LIGASE_II"/>
    <property type="match status" value="1"/>
</dbReference>
<dbReference type="GO" id="GO:0005524">
    <property type="term" value="F:ATP binding"/>
    <property type="evidence" value="ECO:0007669"/>
    <property type="project" value="UniProtKB-KW"/>
</dbReference>
<dbReference type="InterPro" id="IPR004154">
    <property type="entry name" value="Anticodon-bd"/>
</dbReference>
<dbReference type="CDD" id="cd00860">
    <property type="entry name" value="ThrRS_anticodon"/>
    <property type="match status" value="1"/>
</dbReference>
<evidence type="ECO:0000256" key="11">
    <source>
        <dbReference type="ARBA" id="ARBA00049515"/>
    </source>
</evidence>
<feature type="domain" description="Aminoacyl-transfer RNA synthetases class-II family profile" evidence="13">
    <location>
        <begin position="406"/>
        <end position="667"/>
    </location>
</feature>
<keyword evidence="5" id="KW-0436">Ligase</keyword>
<evidence type="ECO:0000259" key="14">
    <source>
        <dbReference type="PROSITE" id="PS51880"/>
    </source>
</evidence>
<dbReference type="Pfam" id="PF00587">
    <property type="entry name" value="tRNA-synt_2b"/>
    <property type="match status" value="1"/>
</dbReference>
<dbReference type="Gene3D" id="3.10.20.30">
    <property type="match status" value="1"/>
</dbReference>
<dbReference type="FunFam" id="3.40.50.800:FF:000003">
    <property type="entry name" value="Threonine--tRNA ligase 2, cytoplasmic"/>
    <property type="match status" value="1"/>
</dbReference>
<dbReference type="InterPro" id="IPR012947">
    <property type="entry name" value="tRNA_SAD"/>
</dbReference>
<evidence type="ECO:0000256" key="6">
    <source>
        <dbReference type="ARBA" id="ARBA00022741"/>
    </source>
</evidence>
<keyword evidence="4" id="KW-0963">Cytoplasm</keyword>
<evidence type="ECO:0000256" key="8">
    <source>
        <dbReference type="ARBA" id="ARBA00022917"/>
    </source>
</evidence>
<dbReference type="GO" id="GO:0005739">
    <property type="term" value="C:mitochondrion"/>
    <property type="evidence" value="ECO:0007669"/>
    <property type="project" value="TreeGrafter"/>
</dbReference>
<dbReference type="Pfam" id="PF07973">
    <property type="entry name" value="tRNA_SAD"/>
    <property type="match status" value="1"/>
</dbReference>
<comment type="function">
    <text evidence="12">Catalyzes the attachment of threonine to tRNA(Thr) in a two-step reaction: threonine is first activated by ATP to form Thr-AMP and then transferred to the acceptor end of tRNA(Thr). Also edits incorrectly charged tRNA(Thr) via its editing domain, at the post-transfer stage.</text>
</comment>
<dbReference type="InterPro" id="IPR045864">
    <property type="entry name" value="aa-tRNA-synth_II/BPL/LPL"/>
</dbReference>
<evidence type="ECO:0000256" key="9">
    <source>
        <dbReference type="ARBA" id="ARBA00023146"/>
    </source>
</evidence>
<protein>
    <recommendedName>
        <fullName evidence="3">threonine--tRNA ligase</fullName>
        <ecNumber evidence="3">6.1.1.3</ecNumber>
    </recommendedName>
    <alternativeName>
        <fullName evidence="10">Threonyl-tRNA synthetase</fullName>
    </alternativeName>
</protein>
<dbReference type="InterPro" id="IPR006195">
    <property type="entry name" value="aa-tRNA-synth_II"/>
</dbReference>
<dbReference type="HAMAP" id="MF_00184">
    <property type="entry name" value="Thr_tRNA_synth"/>
    <property type="match status" value="1"/>
</dbReference>
<feature type="domain" description="TGS" evidence="14">
    <location>
        <begin position="132"/>
        <end position="197"/>
    </location>
</feature>
<dbReference type="AlphaFoldDB" id="A0A2K6P0X0"/>
<dbReference type="GeneID" id="104676794"/>
<evidence type="ECO:0000256" key="3">
    <source>
        <dbReference type="ARBA" id="ARBA00013163"/>
    </source>
</evidence>
<dbReference type="Ensembl" id="ENSRROT00000034271.1">
    <property type="protein sequence ID" value="ENSRROP00000010174.1"/>
    <property type="gene ID" value="ENSRROG00000029492.1"/>
</dbReference>
<dbReference type="InterPro" id="IPR047246">
    <property type="entry name" value="ThrRS_anticodon"/>
</dbReference>
<dbReference type="SUPFAM" id="SSF55681">
    <property type="entry name" value="Class II aaRS and biotin synthetases"/>
    <property type="match status" value="1"/>
</dbReference>
<dbReference type="CDD" id="cd00771">
    <property type="entry name" value="ThrRS_core"/>
    <property type="match status" value="1"/>
</dbReference>
<evidence type="ECO:0000256" key="10">
    <source>
        <dbReference type="ARBA" id="ARBA00031900"/>
    </source>
</evidence>
<dbReference type="InterPro" id="IPR002320">
    <property type="entry name" value="Thr-tRNA-ligase_IIa"/>
</dbReference>
<organism evidence="15 16">
    <name type="scientific">Rhinopithecus roxellana</name>
    <name type="common">Golden snub-nosed monkey</name>
    <name type="synonym">Pygathrix roxellana</name>
    <dbReference type="NCBI Taxonomy" id="61622"/>
    <lineage>
        <taxon>Eukaryota</taxon>
        <taxon>Metazoa</taxon>
        <taxon>Chordata</taxon>
        <taxon>Craniata</taxon>
        <taxon>Vertebrata</taxon>
        <taxon>Euteleostomi</taxon>
        <taxon>Mammalia</taxon>
        <taxon>Eutheria</taxon>
        <taxon>Euarchontoglires</taxon>
        <taxon>Primates</taxon>
        <taxon>Haplorrhini</taxon>
        <taxon>Catarrhini</taxon>
        <taxon>Cercopithecidae</taxon>
        <taxon>Colobinae</taxon>
        <taxon>Rhinopithecus</taxon>
    </lineage>
</organism>
<dbReference type="NCBIfam" id="TIGR00418">
    <property type="entry name" value="thrS"/>
    <property type="match status" value="1"/>
</dbReference>
<evidence type="ECO:0000256" key="1">
    <source>
        <dbReference type="ARBA" id="ARBA00004496"/>
    </source>
</evidence>
<dbReference type="SMART" id="SM00863">
    <property type="entry name" value="tRNA_SAD"/>
    <property type="match status" value="1"/>
</dbReference>
<dbReference type="Pfam" id="PF02824">
    <property type="entry name" value="TGS"/>
    <property type="match status" value="1"/>
</dbReference>
<evidence type="ECO:0000256" key="12">
    <source>
        <dbReference type="ARBA" id="ARBA00058080"/>
    </source>
</evidence>
<evidence type="ECO:0000256" key="7">
    <source>
        <dbReference type="ARBA" id="ARBA00022840"/>
    </source>
</evidence>
<dbReference type="GO" id="GO:0006435">
    <property type="term" value="P:threonyl-tRNA aminoacylation"/>
    <property type="evidence" value="ECO:0007669"/>
    <property type="project" value="InterPro"/>
</dbReference>
<evidence type="ECO:0000256" key="2">
    <source>
        <dbReference type="ARBA" id="ARBA00008226"/>
    </source>
</evidence>
<evidence type="ECO:0000313" key="16">
    <source>
        <dbReference type="Proteomes" id="UP000233200"/>
    </source>
</evidence>
<gene>
    <name evidence="15" type="primary">TARS3</name>
</gene>